<comment type="caution">
    <text evidence="1">The sequence shown here is derived from an EMBL/GenBank/DDBJ whole genome shotgun (WGS) entry which is preliminary data.</text>
</comment>
<dbReference type="Proteomes" id="UP001429354">
    <property type="component" value="Unassembled WGS sequence"/>
</dbReference>
<protein>
    <submittedName>
        <fullName evidence="1">Uncharacterized protein</fullName>
    </submittedName>
</protein>
<name>A0ABX0A9T0_9GAMM</name>
<organism evidence="1 2">
    <name type="scientific">Pseudoxanthomonas gei</name>
    <dbReference type="NCBI Taxonomy" id="1383030"/>
    <lineage>
        <taxon>Bacteria</taxon>
        <taxon>Pseudomonadati</taxon>
        <taxon>Pseudomonadota</taxon>
        <taxon>Gammaproteobacteria</taxon>
        <taxon>Lysobacterales</taxon>
        <taxon>Lysobacteraceae</taxon>
        <taxon>Pseudoxanthomonas</taxon>
    </lineage>
</organism>
<evidence type="ECO:0000313" key="2">
    <source>
        <dbReference type="Proteomes" id="UP001429354"/>
    </source>
</evidence>
<keyword evidence="2" id="KW-1185">Reference proteome</keyword>
<gene>
    <name evidence="1" type="ORF">DT603_05225</name>
</gene>
<proteinExistence type="predicted"/>
<sequence length="162" mass="18260">MNTHDDEALRWRLRELRREQQPGSDLWPGIATRLAEVSQAPVVTPRRDSPRRFAPWAMAASLLLAVVVASQMLPQANRAGRDGSPVVRQQAVSMSLAYENAIARLQQADTRPEMHGAFDELDRSAAQILAAIDRDPHATFLLEQLRRTYARRLQLTQRAVIT</sequence>
<accession>A0ABX0A9T0</accession>
<evidence type="ECO:0000313" key="1">
    <source>
        <dbReference type="EMBL" id="NDK38241.1"/>
    </source>
</evidence>
<dbReference type="RefSeq" id="WP_162348816.1">
    <property type="nucleotide sequence ID" value="NZ_QOVG01000003.1"/>
</dbReference>
<reference evidence="1 2" key="1">
    <citation type="submission" date="2018-07" db="EMBL/GenBank/DDBJ databases">
        <title>Whole genome Sequencing of Pseudoxanthomonas gei KCTC 32298 (T).</title>
        <authorList>
            <person name="Kumar S."/>
            <person name="Bansal K."/>
            <person name="Kaur A."/>
            <person name="Patil P."/>
            <person name="Sharma S."/>
            <person name="Patil P.B."/>
        </authorList>
    </citation>
    <scope>NUCLEOTIDE SEQUENCE [LARGE SCALE GENOMIC DNA]</scope>
    <source>
        <strain evidence="1 2">KCTC 32298</strain>
    </source>
</reference>
<dbReference type="EMBL" id="QOVG01000003">
    <property type="protein sequence ID" value="NDK38241.1"/>
    <property type="molecule type" value="Genomic_DNA"/>
</dbReference>